<keyword evidence="2" id="KW-1185">Reference proteome</keyword>
<protein>
    <recommendedName>
        <fullName evidence="3">Short-chain fatty acyl coenzyme A regulators C-terminal domain-containing protein</fullName>
    </recommendedName>
</protein>
<evidence type="ECO:0000313" key="1">
    <source>
        <dbReference type="EMBL" id="CAH2398920.1"/>
    </source>
</evidence>
<dbReference type="EMBL" id="CAKXZT010000115">
    <property type="protein sequence ID" value="CAH2398920.1"/>
    <property type="molecule type" value="Genomic_DNA"/>
</dbReference>
<name>A0ABM9DQH7_9HYPH</name>
<organism evidence="1 2">
    <name type="scientific">Mesorhizobium escarrei</name>
    <dbReference type="NCBI Taxonomy" id="666018"/>
    <lineage>
        <taxon>Bacteria</taxon>
        <taxon>Pseudomonadati</taxon>
        <taxon>Pseudomonadota</taxon>
        <taxon>Alphaproteobacteria</taxon>
        <taxon>Hyphomicrobiales</taxon>
        <taxon>Phyllobacteriaceae</taxon>
        <taxon>Mesorhizobium</taxon>
    </lineage>
</organism>
<comment type="caution">
    <text evidence="1">The sequence shown here is derived from an EMBL/GenBank/DDBJ whole genome shotgun (WGS) entry which is preliminary data.</text>
</comment>
<evidence type="ECO:0008006" key="3">
    <source>
        <dbReference type="Google" id="ProtNLM"/>
    </source>
</evidence>
<reference evidence="1 2" key="1">
    <citation type="submission" date="2022-03" db="EMBL/GenBank/DDBJ databases">
        <authorList>
            <person name="Brunel B."/>
        </authorList>
    </citation>
    <scope>NUCLEOTIDE SEQUENCE [LARGE SCALE GENOMIC DNA]</scope>
    <source>
        <strain evidence="1">STM5069sample</strain>
    </source>
</reference>
<evidence type="ECO:0000313" key="2">
    <source>
        <dbReference type="Proteomes" id="UP001153050"/>
    </source>
</evidence>
<accession>A0ABM9DQH7</accession>
<proteinExistence type="predicted"/>
<dbReference type="Proteomes" id="UP001153050">
    <property type="component" value="Unassembled WGS sequence"/>
</dbReference>
<gene>
    <name evidence="1" type="ORF">MES5069_210023</name>
</gene>
<sequence length="87" mass="9747">MPRPRRDDFVLADWRFAEVLRLLGTTRSSSLTEKPAEDFARGGPSKLGSMRLSLRFAMRCAVCPDACRIGPKIGIDFRKSRCEASKS</sequence>